<organism evidence="1 2">
    <name type="scientific">Paracraurococcus ruber</name>
    <dbReference type="NCBI Taxonomy" id="77675"/>
    <lineage>
        <taxon>Bacteria</taxon>
        <taxon>Pseudomonadati</taxon>
        <taxon>Pseudomonadota</taxon>
        <taxon>Alphaproteobacteria</taxon>
        <taxon>Acetobacterales</taxon>
        <taxon>Roseomonadaceae</taxon>
        <taxon>Paracraurococcus</taxon>
    </lineage>
</organism>
<dbReference type="Pfam" id="PF05717">
    <property type="entry name" value="TnpB_IS66"/>
    <property type="match status" value="1"/>
</dbReference>
<comment type="caution">
    <text evidence="1">The sequence shown here is derived from an EMBL/GenBank/DDBJ whole genome shotgun (WGS) entry which is preliminary data.</text>
</comment>
<gene>
    <name evidence="1" type="ORF">CKO45_30520</name>
</gene>
<protein>
    <recommendedName>
        <fullName evidence="3">Transposase</fullName>
    </recommendedName>
</protein>
<evidence type="ECO:0000313" key="2">
    <source>
        <dbReference type="Proteomes" id="UP000697995"/>
    </source>
</evidence>
<dbReference type="PANTHER" id="PTHR36455:SF1">
    <property type="entry name" value="BLR8292 PROTEIN"/>
    <property type="match status" value="1"/>
</dbReference>
<sequence>MLKALWHDGVALSLLVRRLEHGHFPWPMTSTGSVTLSPAQASLLLEGMEWRSAQREWRPTAA</sequence>
<dbReference type="EMBL" id="NRSG01000595">
    <property type="protein sequence ID" value="MBK1662516.1"/>
    <property type="molecule type" value="Genomic_DNA"/>
</dbReference>
<proteinExistence type="predicted"/>
<name>A0ABS1D6K3_9PROT</name>
<accession>A0ABS1D6K3</accession>
<evidence type="ECO:0000313" key="1">
    <source>
        <dbReference type="EMBL" id="MBK1662516.1"/>
    </source>
</evidence>
<reference evidence="1 2" key="1">
    <citation type="journal article" date="2020" name="Microorganisms">
        <title>Osmotic Adaptation and Compatible Solute Biosynthesis of Phototrophic Bacteria as Revealed from Genome Analyses.</title>
        <authorList>
            <person name="Imhoff J.F."/>
            <person name="Rahn T."/>
            <person name="Kunzel S."/>
            <person name="Keller A."/>
            <person name="Neulinger S.C."/>
        </authorList>
    </citation>
    <scope>NUCLEOTIDE SEQUENCE [LARGE SCALE GENOMIC DNA]</scope>
    <source>
        <strain evidence="1 2">DSM 15382</strain>
    </source>
</reference>
<dbReference type="InterPro" id="IPR008878">
    <property type="entry name" value="Transposase_IS66_Orf2"/>
</dbReference>
<evidence type="ECO:0008006" key="3">
    <source>
        <dbReference type="Google" id="ProtNLM"/>
    </source>
</evidence>
<dbReference type="Proteomes" id="UP000697995">
    <property type="component" value="Unassembled WGS sequence"/>
</dbReference>
<keyword evidence="2" id="KW-1185">Reference proteome</keyword>
<dbReference type="PANTHER" id="PTHR36455">
    <property type="match status" value="1"/>
</dbReference>